<accession>A0ACC0JYK1</accession>
<comment type="caution">
    <text evidence="1">The sequence shown here is derived from an EMBL/GenBank/DDBJ whole genome shotgun (WGS) entry which is preliminary data.</text>
</comment>
<evidence type="ECO:0000313" key="1">
    <source>
        <dbReference type="EMBL" id="KAI8429023.1"/>
    </source>
</evidence>
<name>A0ACC0JYK1_CHOFU</name>
<keyword evidence="2" id="KW-1185">Reference proteome</keyword>
<gene>
    <name evidence="1" type="ORF">MSG28_007599</name>
</gene>
<protein>
    <submittedName>
        <fullName evidence="1">Uncharacterized protein</fullName>
    </submittedName>
</protein>
<sequence length="185" mass="22184">MKTYCAMIQRGIAFFFNKRNLLFTNSITSGSFMAIGDLIQQEIEYQNKLIPERYDWQRCERMFFVGTLMGPLHHFYYVYLDKLMPRADAKTAIKKIICDQTFASPATIIFFFYGMGLMEKKSPEQSTEELRQKFLYVYMGDCLFWPPVQFFNFYYLPTQYRVLYINAATLFFNIFLSFMKHFDQH</sequence>
<organism evidence="1 2">
    <name type="scientific">Choristoneura fumiferana</name>
    <name type="common">Spruce budworm moth</name>
    <name type="synonym">Archips fumiferana</name>
    <dbReference type="NCBI Taxonomy" id="7141"/>
    <lineage>
        <taxon>Eukaryota</taxon>
        <taxon>Metazoa</taxon>
        <taxon>Ecdysozoa</taxon>
        <taxon>Arthropoda</taxon>
        <taxon>Hexapoda</taxon>
        <taxon>Insecta</taxon>
        <taxon>Pterygota</taxon>
        <taxon>Neoptera</taxon>
        <taxon>Endopterygota</taxon>
        <taxon>Lepidoptera</taxon>
        <taxon>Glossata</taxon>
        <taxon>Ditrysia</taxon>
        <taxon>Tortricoidea</taxon>
        <taxon>Tortricidae</taxon>
        <taxon>Tortricinae</taxon>
        <taxon>Choristoneura</taxon>
    </lineage>
</organism>
<dbReference type="EMBL" id="CM046112">
    <property type="protein sequence ID" value="KAI8429023.1"/>
    <property type="molecule type" value="Genomic_DNA"/>
</dbReference>
<proteinExistence type="predicted"/>
<dbReference type="Proteomes" id="UP001064048">
    <property type="component" value="Chromosome 12"/>
</dbReference>
<reference evidence="1 2" key="1">
    <citation type="journal article" date="2022" name="Genome Biol. Evol.">
        <title>The Spruce Budworm Genome: Reconstructing the Evolutionary History of Antifreeze Proteins.</title>
        <authorList>
            <person name="Beliveau C."/>
            <person name="Gagne P."/>
            <person name="Picq S."/>
            <person name="Vernygora O."/>
            <person name="Keeling C.I."/>
            <person name="Pinkney K."/>
            <person name="Doucet D."/>
            <person name="Wen F."/>
            <person name="Johnston J.S."/>
            <person name="Maaroufi H."/>
            <person name="Boyle B."/>
            <person name="Laroche J."/>
            <person name="Dewar K."/>
            <person name="Juretic N."/>
            <person name="Blackburn G."/>
            <person name="Nisole A."/>
            <person name="Brunet B."/>
            <person name="Brandao M."/>
            <person name="Lumley L."/>
            <person name="Duan J."/>
            <person name="Quan G."/>
            <person name="Lucarotti C.J."/>
            <person name="Roe A.D."/>
            <person name="Sperling F.A.H."/>
            <person name="Levesque R.C."/>
            <person name="Cusson M."/>
        </authorList>
    </citation>
    <scope>NUCLEOTIDE SEQUENCE [LARGE SCALE GENOMIC DNA]</scope>
    <source>
        <strain evidence="1">Glfc:IPQL:Cfum</strain>
    </source>
</reference>
<evidence type="ECO:0000313" key="2">
    <source>
        <dbReference type="Proteomes" id="UP001064048"/>
    </source>
</evidence>